<proteinExistence type="inferred from homology"/>
<dbReference type="Proteomes" id="UP001059934">
    <property type="component" value="Chromosome"/>
</dbReference>
<reference evidence="5" key="1">
    <citation type="submission" date="2022-08" db="EMBL/GenBank/DDBJ databases">
        <title>Catabolic pathway analysis in culturable SAR92 clade bacteria reveals their overlooked roles in DMSP degradation in coastal seas.</title>
        <authorList>
            <person name="He X."/>
            <person name="Zhang X."/>
            <person name="Zhang Y."/>
        </authorList>
    </citation>
    <scope>NUCLEOTIDE SEQUENCE</scope>
    <source>
        <strain evidence="5">H455</strain>
    </source>
</reference>
<dbReference type="EMBL" id="CP103416">
    <property type="protein sequence ID" value="UVW33960.1"/>
    <property type="molecule type" value="Genomic_DNA"/>
</dbReference>
<evidence type="ECO:0000256" key="1">
    <source>
        <dbReference type="ARBA" id="ARBA00022475"/>
    </source>
</evidence>
<dbReference type="SUPFAM" id="SSF101322">
    <property type="entry name" value="YcfC-like"/>
    <property type="match status" value="1"/>
</dbReference>
<protein>
    <recommendedName>
        <fullName evidence="4">High frequency lysogenization protein HflD homolog</fullName>
    </recommendedName>
</protein>
<gene>
    <name evidence="4 5" type="primary">hflD</name>
    <name evidence="5" type="ORF">NYF23_07900</name>
</gene>
<evidence type="ECO:0000313" key="5">
    <source>
        <dbReference type="EMBL" id="UVW33960.1"/>
    </source>
</evidence>
<evidence type="ECO:0000256" key="4">
    <source>
        <dbReference type="HAMAP-Rule" id="MF_00695"/>
    </source>
</evidence>
<keyword evidence="2 4" id="KW-0963">Cytoplasm</keyword>
<keyword evidence="6" id="KW-1185">Reference proteome</keyword>
<dbReference type="PANTHER" id="PTHR38100:SF1">
    <property type="entry name" value="HIGH FREQUENCY LYSOGENIZATION PROTEIN HFLD"/>
    <property type="match status" value="1"/>
</dbReference>
<dbReference type="NCBIfam" id="NF001246">
    <property type="entry name" value="PRK00218.1-2"/>
    <property type="match status" value="1"/>
</dbReference>
<accession>A0ABY5TKS3</accession>
<organism evidence="5 6">
    <name type="scientific">SAR92 clade bacterium H455</name>
    <dbReference type="NCBI Taxonomy" id="2974818"/>
    <lineage>
        <taxon>Bacteria</taxon>
        <taxon>Pseudomonadati</taxon>
        <taxon>Pseudomonadota</taxon>
        <taxon>Gammaproteobacteria</taxon>
        <taxon>Cellvibrionales</taxon>
        <taxon>Porticoccaceae</taxon>
        <taxon>SAR92 clade</taxon>
    </lineage>
</organism>
<dbReference type="InterPro" id="IPR007451">
    <property type="entry name" value="HflD"/>
</dbReference>
<comment type="similarity">
    <text evidence="4">Belongs to the HflD family.</text>
</comment>
<dbReference type="Pfam" id="PF04356">
    <property type="entry name" value="DUF489"/>
    <property type="match status" value="1"/>
</dbReference>
<sequence>MFAKPTHDQAMALAAVFQACHLVDQLANTGEASTEEMEVCIGALLNQDPESLVDLYGSEENLQTGVAAMTLLLGEHKGNDLFSSIILVYGISILSIERQLNSRPVMLKNIAEGIDNATRQAERFSLIHDNVFANIAGLYQQTISTLRQRIQVKGNPIYLQQPGIAERIRCLLFAAVRSAFLWRQLGGKRYHLVIYRKALIRALQN</sequence>
<comment type="subcellular location">
    <subcellularLocation>
        <location evidence="4">Cytoplasm</location>
    </subcellularLocation>
    <subcellularLocation>
        <location evidence="4">Cell membrane</location>
        <topology evidence="4">Peripheral membrane protein</topology>
        <orientation evidence="4">Cytoplasmic side</orientation>
    </subcellularLocation>
</comment>
<evidence type="ECO:0000256" key="3">
    <source>
        <dbReference type="ARBA" id="ARBA00023136"/>
    </source>
</evidence>
<dbReference type="PANTHER" id="PTHR38100">
    <property type="entry name" value="HIGH FREQUENCY LYSOGENIZATION PROTEIN HFLD"/>
    <property type="match status" value="1"/>
</dbReference>
<dbReference type="PROSITE" id="PS51257">
    <property type="entry name" value="PROKAR_LIPOPROTEIN"/>
    <property type="match status" value="1"/>
</dbReference>
<keyword evidence="1 4" id="KW-1003">Cell membrane</keyword>
<dbReference type="HAMAP" id="MF_00695">
    <property type="entry name" value="HflD_protein"/>
    <property type="match status" value="1"/>
</dbReference>
<evidence type="ECO:0000256" key="2">
    <source>
        <dbReference type="ARBA" id="ARBA00022490"/>
    </source>
</evidence>
<name>A0ABY5TKS3_9GAMM</name>
<keyword evidence="3 4" id="KW-0472">Membrane</keyword>
<evidence type="ECO:0000313" key="6">
    <source>
        <dbReference type="Proteomes" id="UP001059934"/>
    </source>
</evidence>
<dbReference type="Gene3D" id="1.10.3890.10">
    <property type="entry name" value="HflD-like"/>
    <property type="match status" value="1"/>
</dbReference>
<dbReference type="InterPro" id="IPR035932">
    <property type="entry name" value="HflD-like_sf"/>
</dbReference>